<evidence type="ECO:0000256" key="1">
    <source>
        <dbReference type="ARBA" id="ARBA00004123"/>
    </source>
</evidence>
<comment type="caution">
    <text evidence="6">The sequence shown here is derived from an EMBL/GenBank/DDBJ whole genome shotgun (WGS) entry which is preliminary data.</text>
</comment>
<feature type="domain" description="CCT" evidence="5">
    <location>
        <begin position="175"/>
        <end position="217"/>
    </location>
</feature>
<gene>
    <name evidence="6" type="ORF">CJ030_MR1G000539</name>
</gene>
<keyword evidence="2 3" id="KW-0539">Nucleus</keyword>
<reference evidence="6 7" key="1">
    <citation type="journal article" date="2019" name="Plant Biotechnol. J.">
        <title>The red bayberry genome and genetic basis of sex determination.</title>
        <authorList>
            <person name="Jia H.M."/>
            <person name="Jia H.J."/>
            <person name="Cai Q.L."/>
            <person name="Wang Y."/>
            <person name="Zhao H.B."/>
            <person name="Yang W.F."/>
            <person name="Wang G.Y."/>
            <person name="Li Y.H."/>
            <person name="Zhan D.L."/>
            <person name="Shen Y.T."/>
            <person name="Niu Q.F."/>
            <person name="Chang L."/>
            <person name="Qiu J."/>
            <person name="Zhao L."/>
            <person name="Xie H.B."/>
            <person name="Fu W.Y."/>
            <person name="Jin J."/>
            <person name="Li X.W."/>
            <person name="Jiao Y."/>
            <person name="Zhou C.C."/>
            <person name="Tu T."/>
            <person name="Chai C.Y."/>
            <person name="Gao J.L."/>
            <person name="Fan L.J."/>
            <person name="van de Weg E."/>
            <person name="Wang J.Y."/>
            <person name="Gao Z.S."/>
        </authorList>
    </citation>
    <scope>NUCLEOTIDE SEQUENCE [LARGE SCALE GENOMIC DNA]</scope>
    <source>
        <tissue evidence="6">Leaves</tissue>
    </source>
</reference>
<dbReference type="InterPro" id="IPR010402">
    <property type="entry name" value="CCT_domain"/>
</dbReference>
<dbReference type="OrthoDB" id="153872at2759"/>
<feature type="region of interest" description="Disordered" evidence="4">
    <location>
        <begin position="220"/>
        <end position="241"/>
    </location>
</feature>
<comment type="subcellular location">
    <subcellularLocation>
        <location evidence="1 3">Nucleus</location>
    </subcellularLocation>
</comment>
<dbReference type="Proteomes" id="UP000516437">
    <property type="component" value="Chromosome 1"/>
</dbReference>
<dbReference type="GO" id="GO:0003700">
    <property type="term" value="F:DNA-binding transcription factor activity"/>
    <property type="evidence" value="ECO:0007669"/>
    <property type="project" value="TreeGrafter"/>
</dbReference>
<name>A0A6A1WL97_9ROSI</name>
<keyword evidence="7" id="KW-1185">Reference proteome</keyword>
<dbReference type="EMBL" id="RXIC02000019">
    <property type="protein sequence ID" value="KAB1226079.1"/>
    <property type="molecule type" value="Genomic_DNA"/>
</dbReference>
<evidence type="ECO:0000256" key="2">
    <source>
        <dbReference type="ARBA" id="ARBA00023242"/>
    </source>
</evidence>
<dbReference type="PANTHER" id="PTHR31319:SF114">
    <property type="entry name" value="OS12G0262400 PROTEIN"/>
    <property type="match status" value="1"/>
</dbReference>
<dbReference type="PANTHER" id="PTHR31319">
    <property type="entry name" value="ZINC FINGER PROTEIN CONSTANS-LIKE 4"/>
    <property type="match status" value="1"/>
</dbReference>
<dbReference type="GO" id="GO:0005634">
    <property type="term" value="C:nucleus"/>
    <property type="evidence" value="ECO:0007669"/>
    <property type="project" value="UniProtKB-SubCell"/>
</dbReference>
<dbReference type="GO" id="GO:0009909">
    <property type="term" value="P:regulation of flower development"/>
    <property type="evidence" value="ECO:0007669"/>
    <property type="project" value="InterPro"/>
</dbReference>
<dbReference type="PROSITE" id="PS51017">
    <property type="entry name" value="CCT"/>
    <property type="match status" value="1"/>
</dbReference>
<evidence type="ECO:0000256" key="3">
    <source>
        <dbReference type="PROSITE-ProRule" id="PRU00357"/>
    </source>
</evidence>
<evidence type="ECO:0000313" key="7">
    <source>
        <dbReference type="Proteomes" id="UP000516437"/>
    </source>
</evidence>
<evidence type="ECO:0000313" key="6">
    <source>
        <dbReference type="EMBL" id="KAB1226079.1"/>
    </source>
</evidence>
<dbReference type="InterPro" id="IPR045281">
    <property type="entry name" value="CONSTANS-like"/>
</dbReference>
<evidence type="ECO:0000256" key="4">
    <source>
        <dbReference type="SAM" id="MobiDB-lite"/>
    </source>
</evidence>
<dbReference type="Pfam" id="PF06203">
    <property type="entry name" value="CCT"/>
    <property type="match status" value="1"/>
</dbReference>
<proteinExistence type="predicted"/>
<protein>
    <submittedName>
        <fullName evidence="6">Zinc finger protein CONSTANS-LIKE 3</fullName>
    </submittedName>
</protein>
<organism evidence="6 7">
    <name type="scientific">Morella rubra</name>
    <name type="common">Chinese bayberry</name>
    <dbReference type="NCBI Taxonomy" id="262757"/>
    <lineage>
        <taxon>Eukaryota</taxon>
        <taxon>Viridiplantae</taxon>
        <taxon>Streptophyta</taxon>
        <taxon>Embryophyta</taxon>
        <taxon>Tracheophyta</taxon>
        <taxon>Spermatophyta</taxon>
        <taxon>Magnoliopsida</taxon>
        <taxon>eudicotyledons</taxon>
        <taxon>Gunneridae</taxon>
        <taxon>Pentapetalae</taxon>
        <taxon>rosids</taxon>
        <taxon>fabids</taxon>
        <taxon>Fagales</taxon>
        <taxon>Myricaceae</taxon>
        <taxon>Morella</taxon>
    </lineage>
</organism>
<dbReference type="AlphaFoldDB" id="A0A6A1WL97"/>
<accession>A0A6A1WL97</accession>
<evidence type="ECO:0000259" key="5">
    <source>
        <dbReference type="PROSITE" id="PS51017"/>
    </source>
</evidence>
<sequence>MYGHQNTAFSRAADFFGQSASPGLTLPFTLPSVPVLSPNLLIPDQLASTEPDSVPEALTTLNSEVGNSSSCSGCSSYGSPSSLASHCTQSQRPNFIQRSVSSLSLQKNGFRQLLSSPREFVDSASGPVRRVFSTGDLQRINMVQHSHRSESPLSNENSIIIESMSKACRYSPEEKKERIERYRSKRNQRNFNKKIKYACRKTLADSRPRIRGRFARNEEIEKSSQVDQWSHMGGEEDEEDEDDWINFISTFSANMAPQP</sequence>